<evidence type="ECO:0000313" key="1">
    <source>
        <dbReference type="EMBL" id="CRY96775.1"/>
    </source>
</evidence>
<dbReference type="AlphaFoldDB" id="A0A0H5Q5T9"/>
<reference evidence="1" key="2">
    <citation type="submission" date="2015-07" db="EMBL/GenBank/DDBJ databases">
        <title>Plasmids, circular viruses and viroids from rat gut.</title>
        <authorList>
            <person name="Jorgensen T.J."/>
            <person name="Hansen M.A."/>
            <person name="Xu Z."/>
            <person name="Tabak M.A."/>
            <person name="Sorensen S.J."/>
            <person name="Hansen L.H."/>
        </authorList>
    </citation>
    <scope>NUCLEOTIDE SEQUENCE</scope>
    <source>
        <strain evidence="1">RGFK1264</strain>
    </source>
</reference>
<name>A0A0H5Q5T9_9ZZZZ</name>
<sequence length="217" mass="23353">MALLKAVVQFQGPTLLPEDIYQNTFYFAGTATTGTQAVTVNPQLVSFYNTVHTPGTTALCGFMAGDLVKTNGMTIKFYDMADPSPRSPINTTVQNLGALSGTAVNLPKEVAVAISYQSTRVSGVNQASRRGRIYHGPLNGNVMSGSSTTNDFIDTSYIAALKGAGSYLRSVGDSACNWSVYSKKLATPYQIVNGWVDNAFDSQRRRGQDPTTRNAWT</sequence>
<organism evidence="1">
    <name type="scientific">uncultured prokaryote</name>
    <dbReference type="NCBI Taxonomy" id="198431"/>
    <lineage>
        <taxon>unclassified sequences</taxon>
        <taxon>environmental samples</taxon>
    </lineage>
</organism>
<dbReference type="EMBL" id="LN853834">
    <property type="protein sequence ID" value="CRY96775.1"/>
    <property type="molecule type" value="Genomic_DNA"/>
</dbReference>
<reference evidence="1" key="1">
    <citation type="submission" date="2015-06" db="EMBL/GenBank/DDBJ databases">
        <authorList>
            <person name="Joergensen T."/>
        </authorList>
    </citation>
    <scope>NUCLEOTIDE SEQUENCE</scope>
    <source>
        <strain evidence="1">RGFK1264</strain>
    </source>
</reference>
<accession>A0A0H5Q5T9</accession>
<proteinExistence type="predicted"/>
<protein>
    <submittedName>
        <fullName evidence="1">Uncharacterized protein</fullName>
    </submittedName>
</protein>